<dbReference type="GO" id="GO:0016887">
    <property type="term" value="F:ATP hydrolysis activity"/>
    <property type="evidence" value="ECO:0007669"/>
    <property type="project" value="InterPro"/>
</dbReference>
<reference evidence="3 4" key="1">
    <citation type="submission" date="2024-02" db="EMBL/GenBank/DDBJ databases">
        <title>De novo assembly and annotation of 12 fungi associated with fruit tree decline syndrome in Ontario, Canada.</title>
        <authorList>
            <person name="Sulman M."/>
            <person name="Ellouze W."/>
            <person name="Ilyukhin E."/>
        </authorList>
    </citation>
    <scope>NUCLEOTIDE SEQUENCE [LARGE SCALE GENOMIC DNA]</scope>
    <source>
        <strain evidence="3 4">M11/M66-122</strain>
    </source>
</reference>
<dbReference type="Pfam" id="PF23232">
    <property type="entry name" value="AAA_lid_13"/>
    <property type="match status" value="1"/>
</dbReference>
<dbReference type="EMBL" id="JAKJXP020000041">
    <property type="protein sequence ID" value="KAK7752175.1"/>
    <property type="molecule type" value="Genomic_DNA"/>
</dbReference>
<dbReference type="InterPro" id="IPR056599">
    <property type="entry name" value="AAA_lid_fung"/>
</dbReference>
<gene>
    <name evidence="3" type="ORF">SLS62_005919</name>
</gene>
<sequence length="798" mass="91319">MTESESSTITALQQQLANLEARFKELERSYQLISKTTTSDTAEKDRGPEKVLGKKSTSTSTDDEEPSPSSRIKILISKIDPNTGEPVERQANTDPSSNDKDEDKAFVLKKKIYLKDDRRRENDSEVDIKSLALWELLKGILGHFPNHIFRGTPVTLYSPYEAFVFNWESLQEAAGAPPTDEKDKQAREDLKSLLDIISGGSSGDGKLDAYFKTRGAYREKEMIGFEELWTIFPPGKLIWGNPFQKQDQLFVVQDSVNNWPVRSYRGGRFKLWTLNCWTYDWDGEHFQRTLFQVEFEPFDGHRPLNSLPFYPFELHPERQKVTDQLIKRGEEFRKLCLAPEGLRLFQYAGNTIFSMKGFGFSRESEVRTVRVTDETSNVRLAERLELIESLFSADDISEYMQVKTMRSSQVEGNVMVDYASYLLYGPGRNDVQNGPLRINVTTTNCSCTDCQANEGLAKRYRTAFDSVEYQNRKVWEDEQYMLCPPRVLGYIFREKQWAQLQVDLLHDIPLETNNSAWNSRLQLSDENIKNLLHGLVRSHVSNSKKSSDSPLHVDDIVPQKGKGLVILLYGPPGVGKTSTAEMIAHATRKPLFSVTVADVGTQAKHVESNLDKIFSLATKWQAILLFDEADVFLESRGRGPSSSTEQNALVSVFLRVLDYYQGIMFLTTNQIAQFDIAIPSRIHVAQKYEHLNKQQMESICKGFLDPLDRKGLIKDYDGIIEWLKEDAFTVKNLDGRQIRNIITSALALARDESDYENNGKGKLEKSHLKRVFLNVKSFNQDFMVLYDRYRSSQEKMIQ</sequence>
<dbReference type="SMART" id="SM00382">
    <property type="entry name" value="AAA"/>
    <property type="match status" value="1"/>
</dbReference>
<feature type="domain" description="AAA+ ATPase" evidence="2">
    <location>
        <begin position="562"/>
        <end position="689"/>
    </location>
</feature>
<evidence type="ECO:0000259" key="2">
    <source>
        <dbReference type="SMART" id="SM00382"/>
    </source>
</evidence>
<feature type="compositionally biased region" description="Basic and acidic residues" evidence="1">
    <location>
        <begin position="41"/>
        <end position="52"/>
    </location>
</feature>
<dbReference type="SUPFAM" id="SSF52540">
    <property type="entry name" value="P-loop containing nucleoside triphosphate hydrolases"/>
    <property type="match status" value="1"/>
</dbReference>
<accession>A0AAN9UNZ1</accession>
<evidence type="ECO:0000256" key="1">
    <source>
        <dbReference type="SAM" id="MobiDB-lite"/>
    </source>
</evidence>
<dbReference type="Pfam" id="PF00004">
    <property type="entry name" value="AAA"/>
    <property type="match status" value="1"/>
</dbReference>
<feature type="region of interest" description="Disordered" evidence="1">
    <location>
        <begin position="33"/>
        <end position="102"/>
    </location>
</feature>
<dbReference type="Gene3D" id="3.40.50.300">
    <property type="entry name" value="P-loop containing nucleotide triphosphate hydrolases"/>
    <property type="match status" value="1"/>
</dbReference>
<name>A0AAN9UNZ1_9PEZI</name>
<protein>
    <recommendedName>
        <fullName evidence="2">AAA+ ATPase domain-containing protein</fullName>
    </recommendedName>
</protein>
<comment type="caution">
    <text evidence="3">The sequence shown here is derived from an EMBL/GenBank/DDBJ whole genome shotgun (WGS) entry which is preliminary data.</text>
</comment>
<dbReference type="InterPro" id="IPR003593">
    <property type="entry name" value="AAA+_ATPase"/>
</dbReference>
<keyword evidence="4" id="KW-1185">Reference proteome</keyword>
<evidence type="ECO:0000313" key="4">
    <source>
        <dbReference type="Proteomes" id="UP001320420"/>
    </source>
</evidence>
<proteinExistence type="predicted"/>
<dbReference type="Proteomes" id="UP001320420">
    <property type="component" value="Unassembled WGS sequence"/>
</dbReference>
<dbReference type="PANTHER" id="PTHR46411">
    <property type="entry name" value="FAMILY ATPASE, PUTATIVE-RELATED"/>
    <property type="match status" value="1"/>
</dbReference>
<dbReference type="InterPro" id="IPR027417">
    <property type="entry name" value="P-loop_NTPase"/>
</dbReference>
<dbReference type="InterPro" id="IPR003959">
    <property type="entry name" value="ATPase_AAA_core"/>
</dbReference>
<organism evidence="3 4">
    <name type="scientific">Diatrype stigma</name>
    <dbReference type="NCBI Taxonomy" id="117547"/>
    <lineage>
        <taxon>Eukaryota</taxon>
        <taxon>Fungi</taxon>
        <taxon>Dikarya</taxon>
        <taxon>Ascomycota</taxon>
        <taxon>Pezizomycotina</taxon>
        <taxon>Sordariomycetes</taxon>
        <taxon>Xylariomycetidae</taxon>
        <taxon>Xylariales</taxon>
        <taxon>Diatrypaceae</taxon>
        <taxon>Diatrype</taxon>
    </lineage>
</organism>
<dbReference type="Pfam" id="PF22942">
    <property type="entry name" value="DUF7025"/>
    <property type="match status" value="1"/>
</dbReference>
<dbReference type="InterPro" id="IPR054289">
    <property type="entry name" value="DUF7025"/>
</dbReference>
<dbReference type="CDD" id="cd19481">
    <property type="entry name" value="RecA-like_protease"/>
    <property type="match status" value="1"/>
</dbReference>
<dbReference type="PANTHER" id="PTHR46411:SF3">
    <property type="entry name" value="AAA+ ATPASE DOMAIN-CONTAINING PROTEIN"/>
    <property type="match status" value="1"/>
</dbReference>
<dbReference type="AlphaFoldDB" id="A0AAN9UNZ1"/>
<dbReference type="GO" id="GO:0005524">
    <property type="term" value="F:ATP binding"/>
    <property type="evidence" value="ECO:0007669"/>
    <property type="project" value="InterPro"/>
</dbReference>
<evidence type="ECO:0000313" key="3">
    <source>
        <dbReference type="EMBL" id="KAK7752175.1"/>
    </source>
</evidence>